<sequence length="239" mass="27085">MRRAPSLSEFFWFFSLHRSEKVGWSSLSSQLRRKLLKPFYESYKFFKDQFFRVTLREIVPNLLLDSSSELFFPLHWTCQSVVSVTVKKEDLKEWELEFVEELQRLPTLSCVELIKKGDQPSTLLFYTTLEMKVLKKKVASRSPAPIVASSNEANTSSTSTRLPTPPTIVLDSLTNSQAKVVASSSGVAKKHPQEVVDNQERPLRMKVFLKAVAVVGASTSNTEENWRVILASQPSSPSI</sequence>
<dbReference type="Proteomes" id="UP000257109">
    <property type="component" value="Unassembled WGS sequence"/>
</dbReference>
<accession>A0A371E7G1</accession>
<dbReference type="EMBL" id="QJKJ01015788">
    <property type="protein sequence ID" value="RDX61947.1"/>
    <property type="molecule type" value="Genomic_DNA"/>
</dbReference>
<feature type="non-terminal residue" evidence="1">
    <location>
        <position position="1"/>
    </location>
</feature>
<evidence type="ECO:0000313" key="1">
    <source>
        <dbReference type="EMBL" id="RDX61947.1"/>
    </source>
</evidence>
<proteinExistence type="predicted"/>
<name>A0A371E7G1_MUCPR</name>
<reference evidence="1" key="1">
    <citation type="submission" date="2018-05" db="EMBL/GenBank/DDBJ databases">
        <title>Draft genome of Mucuna pruriens seed.</title>
        <authorList>
            <person name="Nnadi N.E."/>
            <person name="Vos R."/>
            <person name="Hasami M.H."/>
            <person name="Devisetty U.K."/>
            <person name="Aguiy J.C."/>
        </authorList>
    </citation>
    <scope>NUCLEOTIDE SEQUENCE [LARGE SCALE GENOMIC DNA]</scope>
    <source>
        <strain evidence="1">JCA_2017</strain>
    </source>
</reference>
<organism evidence="1 2">
    <name type="scientific">Mucuna pruriens</name>
    <name type="common">Velvet bean</name>
    <name type="synonym">Dolichos pruriens</name>
    <dbReference type="NCBI Taxonomy" id="157652"/>
    <lineage>
        <taxon>Eukaryota</taxon>
        <taxon>Viridiplantae</taxon>
        <taxon>Streptophyta</taxon>
        <taxon>Embryophyta</taxon>
        <taxon>Tracheophyta</taxon>
        <taxon>Spermatophyta</taxon>
        <taxon>Magnoliopsida</taxon>
        <taxon>eudicotyledons</taxon>
        <taxon>Gunneridae</taxon>
        <taxon>Pentapetalae</taxon>
        <taxon>rosids</taxon>
        <taxon>fabids</taxon>
        <taxon>Fabales</taxon>
        <taxon>Fabaceae</taxon>
        <taxon>Papilionoideae</taxon>
        <taxon>50 kb inversion clade</taxon>
        <taxon>NPAAA clade</taxon>
        <taxon>indigoferoid/millettioid clade</taxon>
        <taxon>Phaseoleae</taxon>
        <taxon>Mucuna</taxon>
    </lineage>
</organism>
<evidence type="ECO:0000313" key="2">
    <source>
        <dbReference type="Proteomes" id="UP000257109"/>
    </source>
</evidence>
<dbReference type="OrthoDB" id="1436878at2759"/>
<comment type="caution">
    <text evidence="1">The sequence shown here is derived from an EMBL/GenBank/DDBJ whole genome shotgun (WGS) entry which is preliminary data.</text>
</comment>
<protein>
    <submittedName>
        <fullName evidence="1">Uncharacterized protein</fullName>
    </submittedName>
</protein>
<gene>
    <name evidence="1" type="ORF">CR513_59775</name>
</gene>
<dbReference type="AlphaFoldDB" id="A0A371E7G1"/>
<keyword evidence="2" id="KW-1185">Reference proteome</keyword>